<dbReference type="CDD" id="cd01392">
    <property type="entry name" value="HTH_LacI"/>
    <property type="match status" value="1"/>
</dbReference>
<keyword evidence="2" id="KW-0805">Transcription regulation</keyword>
<dbReference type="Gene3D" id="3.40.50.2300">
    <property type="match status" value="2"/>
</dbReference>
<gene>
    <name evidence="7" type="ORF">M3202_07700</name>
</gene>
<sequence length="346" mass="38736">MNNKANKVNMDTIAKKAGVSKTTVSRIINGNFEYVNEATKEKVLRIIKELNYKPNSLARSLKQMKSNVIGLILANMKTTFWSLVIEGVEKRCHANGYSLMICNSNNDPQLEREHIENLKMKQVDGIIINPMIENKPLFQELIDEKYPLVLINRRIDGMALDTVIIDNVRSSMLAVNHLRDLGRKSIALIAYTSQGISPREDRIEGYRRAMESNGVAVDEMMIREVEEKPGTAKEAVKQLLMAPDRPDAILSSHVSMISEVIEAANELGLSIPNDVSHVGFDESVWSQHLASPLTTISQPSFEMGELAAEHMIDFIKHKEAFVPTTTLLQPELIVRSSCGNNLLNRA</sequence>
<keyword evidence="3" id="KW-0238">DNA-binding</keyword>
<dbReference type="GO" id="GO:0003700">
    <property type="term" value="F:DNA-binding transcription factor activity"/>
    <property type="evidence" value="ECO:0007669"/>
    <property type="project" value="TreeGrafter"/>
</dbReference>
<dbReference type="SUPFAM" id="SSF47413">
    <property type="entry name" value="lambda repressor-like DNA-binding domains"/>
    <property type="match status" value="1"/>
</dbReference>
<dbReference type="InterPro" id="IPR000843">
    <property type="entry name" value="HTH_LacI"/>
</dbReference>
<proteinExistence type="predicted"/>
<protein>
    <submittedName>
        <fullName evidence="7">LacI family transcriptional regulator</fullName>
    </submittedName>
</protein>
<evidence type="ECO:0000313" key="8">
    <source>
        <dbReference type="Proteomes" id="UP001139179"/>
    </source>
</evidence>
<dbReference type="EMBL" id="JAMBOL010000004">
    <property type="protein sequence ID" value="MCM3713967.1"/>
    <property type="molecule type" value="Genomic_DNA"/>
</dbReference>
<dbReference type="InterPro" id="IPR046335">
    <property type="entry name" value="LacI/GalR-like_sensor"/>
</dbReference>
<dbReference type="PANTHER" id="PTHR30146:SF148">
    <property type="entry name" value="HTH-TYPE TRANSCRIPTIONAL REPRESSOR PURR-RELATED"/>
    <property type="match status" value="1"/>
</dbReference>
<dbReference type="Pfam" id="PF13377">
    <property type="entry name" value="Peripla_BP_3"/>
    <property type="match status" value="1"/>
</dbReference>
<accession>A0A9X2DR80</accession>
<dbReference type="PROSITE" id="PS50943">
    <property type="entry name" value="HTH_CROC1"/>
    <property type="match status" value="1"/>
</dbReference>
<dbReference type="SUPFAM" id="SSF53822">
    <property type="entry name" value="Periplasmic binding protein-like I"/>
    <property type="match status" value="1"/>
</dbReference>
<evidence type="ECO:0000256" key="3">
    <source>
        <dbReference type="ARBA" id="ARBA00023125"/>
    </source>
</evidence>
<reference evidence="7" key="1">
    <citation type="submission" date="2022-05" db="EMBL/GenBank/DDBJ databases">
        <title>Comparative Genomics of Spacecraft Associated Microbes.</title>
        <authorList>
            <person name="Tran M.T."/>
            <person name="Wright A."/>
            <person name="Seuylemezian A."/>
            <person name="Eisen J."/>
            <person name="Coil D."/>
        </authorList>
    </citation>
    <scope>NUCLEOTIDE SEQUENCE</scope>
    <source>
        <strain evidence="7">214.1.1</strain>
    </source>
</reference>
<comment type="caution">
    <text evidence="7">The sequence shown here is derived from an EMBL/GenBank/DDBJ whole genome shotgun (WGS) entry which is preliminary data.</text>
</comment>
<feature type="domain" description="HTH cro/C1-type" evidence="6">
    <location>
        <begin position="4"/>
        <end position="57"/>
    </location>
</feature>
<feature type="domain" description="HTH lacI-type" evidence="5">
    <location>
        <begin position="8"/>
        <end position="63"/>
    </location>
</feature>
<dbReference type="GO" id="GO:0000976">
    <property type="term" value="F:transcription cis-regulatory region binding"/>
    <property type="evidence" value="ECO:0007669"/>
    <property type="project" value="TreeGrafter"/>
</dbReference>
<evidence type="ECO:0000256" key="1">
    <source>
        <dbReference type="ARBA" id="ARBA00022491"/>
    </source>
</evidence>
<evidence type="ECO:0000259" key="5">
    <source>
        <dbReference type="PROSITE" id="PS50932"/>
    </source>
</evidence>
<dbReference type="InterPro" id="IPR010982">
    <property type="entry name" value="Lambda_DNA-bd_dom_sf"/>
</dbReference>
<dbReference type="Gene3D" id="1.10.260.40">
    <property type="entry name" value="lambda repressor-like DNA-binding domains"/>
    <property type="match status" value="1"/>
</dbReference>
<organism evidence="7 8">
    <name type="scientific">Halalkalibacter oceani</name>
    <dbReference type="NCBI Taxonomy" id="1653776"/>
    <lineage>
        <taxon>Bacteria</taxon>
        <taxon>Bacillati</taxon>
        <taxon>Bacillota</taxon>
        <taxon>Bacilli</taxon>
        <taxon>Bacillales</taxon>
        <taxon>Bacillaceae</taxon>
        <taxon>Halalkalibacter</taxon>
    </lineage>
</organism>
<dbReference type="PANTHER" id="PTHR30146">
    <property type="entry name" value="LACI-RELATED TRANSCRIPTIONAL REPRESSOR"/>
    <property type="match status" value="1"/>
</dbReference>
<dbReference type="Pfam" id="PF00356">
    <property type="entry name" value="LacI"/>
    <property type="match status" value="1"/>
</dbReference>
<dbReference type="InterPro" id="IPR001387">
    <property type="entry name" value="Cro/C1-type_HTH"/>
</dbReference>
<dbReference type="SMART" id="SM00354">
    <property type="entry name" value="HTH_LACI"/>
    <property type="match status" value="1"/>
</dbReference>
<dbReference type="InterPro" id="IPR028082">
    <property type="entry name" value="Peripla_BP_I"/>
</dbReference>
<dbReference type="Proteomes" id="UP001139179">
    <property type="component" value="Unassembled WGS sequence"/>
</dbReference>
<name>A0A9X2DR80_9BACI</name>
<dbReference type="CDD" id="cd19977">
    <property type="entry name" value="PBP1_EndR-like"/>
    <property type="match status" value="1"/>
</dbReference>
<evidence type="ECO:0000256" key="4">
    <source>
        <dbReference type="ARBA" id="ARBA00023163"/>
    </source>
</evidence>
<keyword evidence="4" id="KW-0804">Transcription</keyword>
<dbReference type="RefSeq" id="WP_251222767.1">
    <property type="nucleotide sequence ID" value="NZ_JAMBOL010000004.1"/>
</dbReference>
<dbReference type="AlphaFoldDB" id="A0A9X2DR80"/>
<evidence type="ECO:0000256" key="2">
    <source>
        <dbReference type="ARBA" id="ARBA00023015"/>
    </source>
</evidence>
<evidence type="ECO:0000259" key="6">
    <source>
        <dbReference type="PROSITE" id="PS50943"/>
    </source>
</evidence>
<keyword evidence="1" id="KW-0678">Repressor</keyword>
<keyword evidence="8" id="KW-1185">Reference proteome</keyword>
<dbReference type="PROSITE" id="PS50932">
    <property type="entry name" value="HTH_LACI_2"/>
    <property type="match status" value="1"/>
</dbReference>
<evidence type="ECO:0000313" key="7">
    <source>
        <dbReference type="EMBL" id="MCM3713967.1"/>
    </source>
</evidence>